<accession>A0A7Z7FU37</accession>
<reference evidence="2 3" key="1">
    <citation type="submission" date="2016-10" db="EMBL/GenBank/DDBJ databases">
        <authorList>
            <person name="Varghese N."/>
            <person name="Submissions S."/>
        </authorList>
    </citation>
    <scope>NUCLEOTIDE SEQUENCE [LARGE SCALE GENOMIC DNA]</scope>
    <source>
        <strain evidence="2 3">PDC82</strain>
    </source>
</reference>
<dbReference type="EMBL" id="FNEW01000009">
    <property type="protein sequence ID" value="SDK44535.1"/>
    <property type="molecule type" value="Genomic_DNA"/>
</dbReference>
<gene>
    <name evidence="2" type="ORF">SAMN05428983_4947</name>
</gene>
<dbReference type="AlphaFoldDB" id="A0A7Z7FU37"/>
<name>A0A7Z7FU37_9HYPH</name>
<dbReference type="Pfam" id="PF21834">
    <property type="entry name" value="DUF6894"/>
    <property type="match status" value="1"/>
</dbReference>
<proteinExistence type="predicted"/>
<dbReference type="RefSeq" id="WP_092735155.1">
    <property type="nucleotide sequence ID" value="NZ_CAKKLR010000009.1"/>
</dbReference>
<protein>
    <recommendedName>
        <fullName evidence="1">DUF6894 domain-containing protein</fullName>
    </recommendedName>
</protein>
<dbReference type="InterPro" id="IPR054189">
    <property type="entry name" value="DUF6894"/>
</dbReference>
<feature type="domain" description="DUF6894" evidence="1">
    <location>
        <begin position="3"/>
        <end position="71"/>
    </location>
</feature>
<sequence length="78" mass="8714">MPRYFFHVRDAEGLSVDMEGAILSTDEQAKREAVQAAKEMLAEKILRDEILDGAAFEVVRSDGILIAKIPLKSVIRLK</sequence>
<dbReference type="Proteomes" id="UP000198917">
    <property type="component" value="Unassembled WGS sequence"/>
</dbReference>
<organism evidence="2 3">
    <name type="scientific">Agrobacterium fabrum</name>
    <dbReference type="NCBI Taxonomy" id="1176649"/>
    <lineage>
        <taxon>Bacteria</taxon>
        <taxon>Pseudomonadati</taxon>
        <taxon>Pseudomonadota</taxon>
        <taxon>Alphaproteobacteria</taxon>
        <taxon>Hyphomicrobiales</taxon>
        <taxon>Rhizobiaceae</taxon>
        <taxon>Rhizobium/Agrobacterium group</taxon>
        <taxon>Agrobacterium</taxon>
        <taxon>Agrobacterium tumefaciens complex</taxon>
    </lineage>
</organism>
<comment type="caution">
    <text evidence="2">The sequence shown here is derived from an EMBL/GenBank/DDBJ whole genome shotgun (WGS) entry which is preliminary data.</text>
</comment>
<evidence type="ECO:0000313" key="3">
    <source>
        <dbReference type="Proteomes" id="UP000198917"/>
    </source>
</evidence>
<evidence type="ECO:0000313" key="2">
    <source>
        <dbReference type="EMBL" id="SDK44535.1"/>
    </source>
</evidence>
<evidence type="ECO:0000259" key="1">
    <source>
        <dbReference type="Pfam" id="PF21834"/>
    </source>
</evidence>